<keyword evidence="5" id="KW-0732">Signal</keyword>
<protein>
    <recommendedName>
        <fullName evidence="2">superoxide dismutase</fullName>
        <ecNumber evidence="2">1.15.1.1</ecNumber>
    </recommendedName>
</protein>
<feature type="signal peptide" evidence="5">
    <location>
        <begin position="1"/>
        <end position="20"/>
    </location>
</feature>
<dbReference type="RefSeq" id="WP_246145665.1">
    <property type="nucleotide sequence ID" value="NZ_BKAG01000004.1"/>
</dbReference>
<keyword evidence="8" id="KW-1185">Reference proteome</keyword>
<dbReference type="InterPro" id="IPR019833">
    <property type="entry name" value="Mn/Fe_SOD_BS"/>
</dbReference>
<dbReference type="PANTHER" id="PTHR43595">
    <property type="entry name" value="37S RIBOSOMAL PROTEIN S26, MITOCHONDRIAL"/>
    <property type="match status" value="1"/>
</dbReference>
<dbReference type="GO" id="GO:0005737">
    <property type="term" value="C:cytoplasm"/>
    <property type="evidence" value="ECO:0007669"/>
    <property type="project" value="TreeGrafter"/>
</dbReference>
<organism evidence="7 8">
    <name type="scientific">Brevifollis gellanilyticus</name>
    <dbReference type="NCBI Taxonomy" id="748831"/>
    <lineage>
        <taxon>Bacteria</taxon>
        <taxon>Pseudomonadati</taxon>
        <taxon>Verrucomicrobiota</taxon>
        <taxon>Verrucomicrobiia</taxon>
        <taxon>Verrucomicrobiales</taxon>
        <taxon>Verrucomicrobiaceae</taxon>
    </lineage>
</organism>
<accession>A0A512M4I5</accession>
<dbReference type="Gene3D" id="3.55.40.20">
    <property type="entry name" value="Iron/manganese superoxide dismutase, C-terminal domain"/>
    <property type="match status" value="1"/>
</dbReference>
<dbReference type="PRINTS" id="PR01703">
    <property type="entry name" value="MNSODISMTASE"/>
</dbReference>
<gene>
    <name evidence="7" type="ORF">BGE01nite_09470</name>
</gene>
<evidence type="ECO:0000313" key="8">
    <source>
        <dbReference type="Proteomes" id="UP000321577"/>
    </source>
</evidence>
<name>A0A512M4I5_9BACT</name>
<dbReference type="Pfam" id="PF02777">
    <property type="entry name" value="Sod_Fe_C"/>
    <property type="match status" value="1"/>
</dbReference>
<comment type="similarity">
    <text evidence="1">Belongs to the iron/manganese superoxide dismutase family.</text>
</comment>
<proteinExistence type="inferred from homology"/>
<dbReference type="InterPro" id="IPR036324">
    <property type="entry name" value="Mn/Fe_SOD_N_sf"/>
</dbReference>
<evidence type="ECO:0000259" key="6">
    <source>
        <dbReference type="Pfam" id="PF02777"/>
    </source>
</evidence>
<dbReference type="InterPro" id="IPR001189">
    <property type="entry name" value="Mn/Fe_SOD"/>
</dbReference>
<dbReference type="Gene3D" id="1.10.287.990">
    <property type="entry name" value="Fe,Mn superoxide dismutase (SOD) domain"/>
    <property type="match status" value="1"/>
</dbReference>
<dbReference type="EMBL" id="BKAG01000004">
    <property type="protein sequence ID" value="GEP41656.1"/>
    <property type="molecule type" value="Genomic_DNA"/>
</dbReference>
<evidence type="ECO:0000313" key="7">
    <source>
        <dbReference type="EMBL" id="GEP41656.1"/>
    </source>
</evidence>
<reference evidence="7 8" key="1">
    <citation type="submission" date="2019-07" db="EMBL/GenBank/DDBJ databases">
        <title>Whole genome shotgun sequence of Brevifollis gellanilyticus NBRC 108608.</title>
        <authorList>
            <person name="Hosoyama A."/>
            <person name="Uohara A."/>
            <person name="Ohji S."/>
            <person name="Ichikawa N."/>
        </authorList>
    </citation>
    <scope>NUCLEOTIDE SEQUENCE [LARGE SCALE GENOMIC DNA]</scope>
    <source>
        <strain evidence="7 8">NBRC 108608</strain>
    </source>
</reference>
<evidence type="ECO:0000256" key="1">
    <source>
        <dbReference type="ARBA" id="ARBA00008714"/>
    </source>
</evidence>
<keyword evidence="4" id="KW-0560">Oxidoreductase</keyword>
<feature type="chain" id="PRO_5022088529" description="superoxide dismutase" evidence="5">
    <location>
        <begin position="21"/>
        <end position="281"/>
    </location>
</feature>
<dbReference type="InterPro" id="IPR019832">
    <property type="entry name" value="Mn/Fe_SOD_C"/>
</dbReference>
<dbReference type="GO" id="GO:0004784">
    <property type="term" value="F:superoxide dismutase activity"/>
    <property type="evidence" value="ECO:0007669"/>
    <property type="project" value="UniProtKB-EC"/>
</dbReference>
<dbReference type="Proteomes" id="UP000321577">
    <property type="component" value="Unassembled WGS sequence"/>
</dbReference>
<sequence length="281" mass="31903">MSVPLMPRRAFLASALPALAGTVLGAEQETRPAPLGISLQQEPLRYELDALEPYLDAVTLKLHYHEYHAKHLAEFRRTLDDVELSVGSVTSLMPCIKSIKRPPQVRQSILQLSLANSRPATGVQSELPEDVQKSIRQHGGAHVNHTIFWRFLAPSEDTPLGPSGRASQAIDDEFGTLQEFKKAFTAAAMKHSGSGWAWLVYRPDKKLVITTTPNEDNPLMKEFVDWREHGRVILALDLWEHSYYAKYKNNRRAYIDAWWKVVNWEFVDKAHAIVRGIYNHS</sequence>
<dbReference type="PANTHER" id="PTHR43595:SF2">
    <property type="entry name" value="SMALL RIBOSOMAL SUBUNIT PROTEIN MS42"/>
    <property type="match status" value="1"/>
</dbReference>
<dbReference type="InterPro" id="IPR036314">
    <property type="entry name" value="SOD_C_sf"/>
</dbReference>
<dbReference type="SUPFAM" id="SSF54719">
    <property type="entry name" value="Fe,Mn superoxide dismutase (SOD), C-terminal domain"/>
    <property type="match status" value="1"/>
</dbReference>
<evidence type="ECO:0000256" key="3">
    <source>
        <dbReference type="ARBA" id="ARBA00022723"/>
    </source>
</evidence>
<evidence type="ECO:0000256" key="2">
    <source>
        <dbReference type="ARBA" id="ARBA00012682"/>
    </source>
</evidence>
<evidence type="ECO:0000256" key="5">
    <source>
        <dbReference type="SAM" id="SignalP"/>
    </source>
</evidence>
<dbReference type="EC" id="1.15.1.1" evidence="2"/>
<dbReference type="AlphaFoldDB" id="A0A512M4I5"/>
<dbReference type="PROSITE" id="PS00088">
    <property type="entry name" value="SOD_MN"/>
    <property type="match status" value="1"/>
</dbReference>
<feature type="domain" description="Manganese/iron superoxide dismutase C-terminal" evidence="6">
    <location>
        <begin position="162"/>
        <end position="269"/>
    </location>
</feature>
<comment type="caution">
    <text evidence="7">The sequence shown here is derived from an EMBL/GenBank/DDBJ whole genome shotgun (WGS) entry which is preliminary data.</text>
</comment>
<dbReference type="SUPFAM" id="SSF46609">
    <property type="entry name" value="Fe,Mn superoxide dismutase (SOD), N-terminal domain"/>
    <property type="match status" value="1"/>
</dbReference>
<evidence type="ECO:0000256" key="4">
    <source>
        <dbReference type="ARBA" id="ARBA00023002"/>
    </source>
</evidence>
<dbReference type="GO" id="GO:0046872">
    <property type="term" value="F:metal ion binding"/>
    <property type="evidence" value="ECO:0007669"/>
    <property type="project" value="UniProtKB-KW"/>
</dbReference>
<keyword evidence="3" id="KW-0479">Metal-binding</keyword>